<dbReference type="Gene3D" id="3.30.70.100">
    <property type="match status" value="1"/>
</dbReference>
<proteinExistence type="predicted"/>
<comment type="caution">
    <text evidence="2">The sequence shown here is derived from an EMBL/GenBank/DDBJ whole genome shotgun (WGS) entry which is preliminary data.</text>
</comment>
<name>A0A2W2EBD7_9ACTN</name>
<feature type="domain" description="DUF1330" evidence="1">
    <location>
        <begin position="3"/>
        <end position="96"/>
    </location>
</feature>
<dbReference type="OrthoDB" id="121598at2"/>
<dbReference type="InterPro" id="IPR011008">
    <property type="entry name" value="Dimeric_a/b-barrel"/>
</dbReference>
<dbReference type="SUPFAM" id="SSF54909">
    <property type="entry name" value="Dimeric alpha+beta barrel"/>
    <property type="match status" value="1"/>
</dbReference>
<reference evidence="2 3" key="1">
    <citation type="submission" date="2018-01" db="EMBL/GenBank/DDBJ databases">
        <title>Draft genome sequence of Jishengella sp. NA12.</title>
        <authorList>
            <person name="Sahin N."/>
            <person name="Ay H."/>
            <person name="Saygin H."/>
        </authorList>
    </citation>
    <scope>NUCLEOTIDE SEQUENCE [LARGE SCALE GENOMIC DNA]</scope>
    <source>
        <strain evidence="2 3">NA12</strain>
    </source>
</reference>
<dbReference type="Pfam" id="PF07045">
    <property type="entry name" value="DUF1330"/>
    <property type="match status" value="1"/>
</dbReference>
<gene>
    <name evidence="2" type="ORF">C1I95_21875</name>
</gene>
<sequence length="101" mass="10846">MPKAYWINTFRSITDQEKLAAYIELAGPAMRAAGGTFLARGLPAAAFESGTVERTTLIEFDSVEAAVAAYHSPAYQEALRALDDGAVRDLRIIEAVPETSA</sequence>
<evidence type="ECO:0000259" key="1">
    <source>
        <dbReference type="Pfam" id="PF07045"/>
    </source>
</evidence>
<keyword evidence="3" id="KW-1185">Reference proteome</keyword>
<evidence type="ECO:0000313" key="3">
    <source>
        <dbReference type="Proteomes" id="UP000248924"/>
    </source>
</evidence>
<organism evidence="2 3">
    <name type="scientific">Micromonospora craterilacus</name>
    <dbReference type="NCBI Taxonomy" id="1655439"/>
    <lineage>
        <taxon>Bacteria</taxon>
        <taxon>Bacillati</taxon>
        <taxon>Actinomycetota</taxon>
        <taxon>Actinomycetes</taxon>
        <taxon>Micromonosporales</taxon>
        <taxon>Micromonosporaceae</taxon>
        <taxon>Micromonospora</taxon>
    </lineage>
</organism>
<protein>
    <submittedName>
        <fullName evidence="2">DUF1330 domain-containing protein</fullName>
    </submittedName>
</protein>
<dbReference type="AlphaFoldDB" id="A0A2W2EBD7"/>
<accession>A0A2W2EBD7</accession>
<dbReference type="EMBL" id="POTY01000150">
    <property type="protein sequence ID" value="PZG14385.1"/>
    <property type="molecule type" value="Genomic_DNA"/>
</dbReference>
<dbReference type="Proteomes" id="UP000248924">
    <property type="component" value="Unassembled WGS sequence"/>
</dbReference>
<evidence type="ECO:0000313" key="2">
    <source>
        <dbReference type="EMBL" id="PZG14385.1"/>
    </source>
</evidence>
<dbReference type="InterPro" id="IPR010753">
    <property type="entry name" value="DUF1330"/>
</dbReference>
<dbReference type="RefSeq" id="WP_111216114.1">
    <property type="nucleotide sequence ID" value="NZ_POTY01000150.1"/>
</dbReference>